<dbReference type="Proteomes" id="UP001143910">
    <property type="component" value="Unassembled WGS sequence"/>
</dbReference>
<comment type="caution">
    <text evidence="1">The sequence shown here is derived from an EMBL/GenBank/DDBJ whole genome shotgun (WGS) entry which is preliminary data.</text>
</comment>
<proteinExistence type="predicted"/>
<reference evidence="1" key="1">
    <citation type="submission" date="2022-08" db="EMBL/GenBank/DDBJ databases">
        <title>Genome Sequence of Lecanicillium fungicola.</title>
        <authorList>
            <person name="Buettner E."/>
        </authorList>
    </citation>
    <scope>NUCLEOTIDE SEQUENCE</scope>
    <source>
        <strain evidence="1">Babe33</strain>
    </source>
</reference>
<gene>
    <name evidence="1" type="ORF">NQ176_g8660</name>
</gene>
<evidence type="ECO:0000313" key="2">
    <source>
        <dbReference type="Proteomes" id="UP001143910"/>
    </source>
</evidence>
<evidence type="ECO:0000313" key="1">
    <source>
        <dbReference type="EMBL" id="KAJ2969443.1"/>
    </source>
</evidence>
<name>A0ACC1MSF7_9HYPO</name>
<accession>A0ACC1MSF7</accession>
<protein>
    <submittedName>
        <fullName evidence="1">Uncharacterized protein</fullName>
    </submittedName>
</protein>
<sequence>MKLTHSFLVAAATFNLAIGAPFAEEKSRAVVAEDAVKRATANNPYFVHNINVEREPMPGSATPGRVRSVLNMIGKRKSGHQSKRYQYVDTPRPKSVENLDKRYQYVDTPRLKSVEDVSKRYQYVDTPRPKSVEDLSKRD</sequence>
<keyword evidence="2" id="KW-1185">Reference proteome</keyword>
<dbReference type="EMBL" id="JANJQO010001743">
    <property type="protein sequence ID" value="KAJ2969443.1"/>
    <property type="molecule type" value="Genomic_DNA"/>
</dbReference>
<organism evidence="1 2">
    <name type="scientific">Zarea fungicola</name>
    <dbReference type="NCBI Taxonomy" id="93591"/>
    <lineage>
        <taxon>Eukaryota</taxon>
        <taxon>Fungi</taxon>
        <taxon>Dikarya</taxon>
        <taxon>Ascomycota</taxon>
        <taxon>Pezizomycotina</taxon>
        <taxon>Sordariomycetes</taxon>
        <taxon>Hypocreomycetidae</taxon>
        <taxon>Hypocreales</taxon>
        <taxon>Cordycipitaceae</taxon>
        <taxon>Zarea</taxon>
    </lineage>
</organism>